<dbReference type="RefSeq" id="WP_201676666.1">
    <property type="nucleotide sequence ID" value="NZ_JAEQNE010000007.1"/>
</dbReference>
<proteinExistence type="predicted"/>
<organism evidence="1 2">
    <name type="scientific">Ramlibacter monticola</name>
    <dbReference type="NCBI Taxonomy" id="1926872"/>
    <lineage>
        <taxon>Bacteria</taxon>
        <taxon>Pseudomonadati</taxon>
        <taxon>Pseudomonadota</taxon>
        <taxon>Betaproteobacteria</taxon>
        <taxon>Burkholderiales</taxon>
        <taxon>Comamonadaceae</taxon>
        <taxon>Ramlibacter</taxon>
    </lineage>
</organism>
<dbReference type="AlphaFoldDB" id="A0A937CVW2"/>
<name>A0A937CVW2_9BURK</name>
<comment type="caution">
    <text evidence="1">The sequence shown here is derived from an EMBL/GenBank/DDBJ whole genome shotgun (WGS) entry which is preliminary data.</text>
</comment>
<sequence>MKKWKTWLAQALLYGLFALFVGVFSRWPAWQALPPQQAVLKVSFIHHGQRIAPCRPATPEELAKLAPNMRTPLKCERERAPVEIEVDLDGASVLRHVAQPSGLSRDGPSSVYHRLNVAAGEHRIRVRLKDAAGGTFGYTRETTLRLAPAQVLVIDFDPEKGGITFS</sequence>
<protein>
    <submittedName>
        <fullName evidence="1">Uncharacterized protein</fullName>
    </submittedName>
</protein>
<keyword evidence="2" id="KW-1185">Reference proteome</keyword>
<evidence type="ECO:0000313" key="2">
    <source>
        <dbReference type="Proteomes" id="UP000599109"/>
    </source>
</evidence>
<evidence type="ECO:0000313" key="1">
    <source>
        <dbReference type="EMBL" id="MBL0393994.1"/>
    </source>
</evidence>
<dbReference type="Proteomes" id="UP000599109">
    <property type="component" value="Unassembled WGS sequence"/>
</dbReference>
<reference evidence="1 2" key="1">
    <citation type="journal article" date="2017" name="Int. J. Syst. Evol. Microbiol.">
        <title>Ramlibacter monticola sp. nov., isolated from forest soil.</title>
        <authorList>
            <person name="Chaudhary D.K."/>
            <person name="Kim J."/>
        </authorList>
    </citation>
    <scope>NUCLEOTIDE SEQUENCE [LARGE SCALE GENOMIC DNA]</scope>
    <source>
        <strain evidence="1 2">KACC 19175</strain>
    </source>
</reference>
<dbReference type="EMBL" id="JAEQNE010000007">
    <property type="protein sequence ID" value="MBL0393994.1"/>
    <property type="molecule type" value="Genomic_DNA"/>
</dbReference>
<accession>A0A937CVW2</accession>
<gene>
    <name evidence="1" type="ORF">JJ685_22845</name>
</gene>